<dbReference type="AlphaFoldDB" id="A0AAE0FJY0"/>
<comment type="caution">
    <text evidence="1">The sequence shown here is derived from an EMBL/GenBank/DDBJ whole genome shotgun (WGS) entry which is preliminary data.</text>
</comment>
<evidence type="ECO:0000313" key="1">
    <source>
        <dbReference type="EMBL" id="KAK3261129.1"/>
    </source>
</evidence>
<sequence length="80" mass="8939">MTILRRRLEGKVAQWDSACRKEGLIQSPSVTCHADTRWQTGDNVCLNSRTLQETAKRSNTSMEFWPIGGGACNGNELRPC</sequence>
<protein>
    <submittedName>
        <fullName evidence="1">Uncharacterized protein</fullName>
    </submittedName>
</protein>
<reference evidence="1 2" key="1">
    <citation type="journal article" date="2015" name="Genome Biol. Evol.">
        <title>Comparative Genomics of a Bacterivorous Green Alga Reveals Evolutionary Causalities and Consequences of Phago-Mixotrophic Mode of Nutrition.</title>
        <authorList>
            <person name="Burns J.A."/>
            <person name="Paasch A."/>
            <person name="Narechania A."/>
            <person name="Kim E."/>
        </authorList>
    </citation>
    <scope>NUCLEOTIDE SEQUENCE [LARGE SCALE GENOMIC DNA]</scope>
    <source>
        <strain evidence="1 2">PLY_AMNH</strain>
    </source>
</reference>
<proteinExistence type="predicted"/>
<dbReference type="Proteomes" id="UP001190700">
    <property type="component" value="Unassembled WGS sequence"/>
</dbReference>
<keyword evidence="2" id="KW-1185">Reference proteome</keyword>
<organism evidence="1 2">
    <name type="scientific">Cymbomonas tetramitiformis</name>
    <dbReference type="NCBI Taxonomy" id="36881"/>
    <lineage>
        <taxon>Eukaryota</taxon>
        <taxon>Viridiplantae</taxon>
        <taxon>Chlorophyta</taxon>
        <taxon>Pyramimonadophyceae</taxon>
        <taxon>Pyramimonadales</taxon>
        <taxon>Pyramimonadaceae</taxon>
        <taxon>Cymbomonas</taxon>
    </lineage>
</organism>
<gene>
    <name evidence="1" type="ORF">CYMTET_29953</name>
</gene>
<name>A0AAE0FJY0_9CHLO</name>
<evidence type="ECO:0000313" key="2">
    <source>
        <dbReference type="Proteomes" id="UP001190700"/>
    </source>
</evidence>
<accession>A0AAE0FJY0</accession>
<dbReference type="EMBL" id="LGRX02017130">
    <property type="protein sequence ID" value="KAK3261129.1"/>
    <property type="molecule type" value="Genomic_DNA"/>
</dbReference>